<evidence type="ECO:0000256" key="5">
    <source>
        <dbReference type="ARBA" id="ARBA00022723"/>
    </source>
</evidence>
<evidence type="ECO:0000256" key="16">
    <source>
        <dbReference type="ARBA" id="ARBA00049209"/>
    </source>
</evidence>
<dbReference type="InterPro" id="IPR000631">
    <property type="entry name" value="CARKD"/>
</dbReference>
<comment type="catalytic activity">
    <reaction evidence="1 17">
        <text>(6R)-NADHX = (6S)-NADHX</text>
        <dbReference type="Rhea" id="RHEA:32215"/>
        <dbReference type="ChEBI" id="CHEBI:64074"/>
        <dbReference type="ChEBI" id="CHEBI:64075"/>
        <dbReference type="EC" id="5.1.99.6"/>
    </reaction>
</comment>
<evidence type="ECO:0000313" key="21">
    <source>
        <dbReference type="Proteomes" id="UP000298097"/>
    </source>
</evidence>
<dbReference type="PANTHER" id="PTHR12592:SF0">
    <property type="entry name" value="ATP-DEPENDENT (S)-NAD(P)H-HYDRATE DEHYDRATASE"/>
    <property type="match status" value="1"/>
</dbReference>
<evidence type="ECO:0000256" key="13">
    <source>
        <dbReference type="ARBA" id="ARBA00023268"/>
    </source>
</evidence>
<evidence type="ECO:0000256" key="17">
    <source>
        <dbReference type="PIRNR" id="PIRNR017184"/>
    </source>
</evidence>
<evidence type="ECO:0000256" key="2">
    <source>
        <dbReference type="ARBA" id="ARBA00000909"/>
    </source>
</evidence>
<keyword evidence="9 17" id="KW-0630">Potassium</keyword>
<comment type="catalytic activity">
    <reaction evidence="15 17">
        <text>(6S)-NADHX + ADP = AMP + phosphate + NADH + H(+)</text>
        <dbReference type="Rhea" id="RHEA:32223"/>
        <dbReference type="ChEBI" id="CHEBI:15378"/>
        <dbReference type="ChEBI" id="CHEBI:43474"/>
        <dbReference type="ChEBI" id="CHEBI:57945"/>
        <dbReference type="ChEBI" id="CHEBI:64074"/>
        <dbReference type="ChEBI" id="CHEBI:456215"/>
        <dbReference type="ChEBI" id="CHEBI:456216"/>
        <dbReference type="EC" id="4.2.1.136"/>
    </reaction>
</comment>
<comment type="cofactor">
    <cofactor evidence="17">
        <name>K(+)</name>
        <dbReference type="ChEBI" id="CHEBI:29103"/>
    </cofactor>
    <text evidence="17">Binds 1 potassium ion per subunit.</text>
</comment>
<evidence type="ECO:0000256" key="9">
    <source>
        <dbReference type="ARBA" id="ARBA00022958"/>
    </source>
</evidence>
<comment type="similarity">
    <text evidence="4 17">In the C-terminal section; belongs to the NnrD/CARKD family.</text>
</comment>
<evidence type="ECO:0000259" key="18">
    <source>
        <dbReference type="PROSITE" id="PS51383"/>
    </source>
</evidence>
<keyword evidence="7 17" id="KW-0067">ATP-binding</keyword>
<evidence type="ECO:0000256" key="11">
    <source>
        <dbReference type="ARBA" id="ARBA00023235"/>
    </source>
</evidence>
<dbReference type="Pfam" id="PF01256">
    <property type="entry name" value="Carb_kinase"/>
    <property type="match status" value="1"/>
</dbReference>
<keyword evidence="12 17" id="KW-0456">Lyase</keyword>
<comment type="function">
    <text evidence="14 17">Bifunctional enzyme that catalyzes the epimerization of the S- and R-forms of NAD(P)HX and the dehydration of the S-form of NAD(P)HX at the expense of ADP, which is converted to AMP. This allows the repair of both epimers of NAD(P)HX, a damaged form of NAD(P)H that is a result of enzymatic or heat-dependent hydration.</text>
</comment>
<dbReference type="AlphaFoldDB" id="A0A4R9HAI2"/>
<keyword evidence="10 17" id="KW-0520">NAD</keyword>
<keyword evidence="13" id="KW-0511">Multifunctional enzyme</keyword>
<evidence type="ECO:0000256" key="10">
    <source>
        <dbReference type="ARBA" id="ARBA00023027"/>
    </source>
</evidence>
<dbReference type="EC" id="5.1.99.6" evidence="17"/>
<dbReference type="RefSeq" id="WP_135772646.1">
    <property type="nucleotide sequence ID" value="NZ_RQEY01000005.1"/>
</dbReference>
<dbReference type="CDD" id="cd01171">
    <property type="entry name" value="YXKO-related"/>
    <property type="match status" value="1"/>
</dbReference>
<evidence type="ECO:0000256" key="14">
    <source>
        <dbReference type="ARBA" id="ARBA00025153"/>
    </source>
</evidence>
<evidence type="ECO:0000256" key="6">
    <source>
        <dbReference type="ARBA" id="ARBA00022741"/>
    </source>
</evidence>
<dbReference type="GO" id="GO:0110051">
    <property type="term" value="P:metabolite repair"/>
    <property type="evidence" value="ECO:0007669"/>
    <property type="project" value="TreeGrafter"/>
</dbReference>
<comment type="catalytic activity">
    <reaction evidence="2 17">
        <text>(6R)-NADPHX = (6S)-NADPHX</text>
        <dbReference type="Rhea" id="RHEA:32227"/>
        <dbReference type="ChEBI" id="CHEBI:64076"/>
        <dbReference type="ChEBI" id="CHEBI:64077"/>
        <dbReference type="EC" id="5.1.99.6"/>
    </reaction>
</comment>
<protein>
    <recommendedName>
        <fullName evidence="17">Bifunctional NAD(P)H-hydrate repair enzyme</fullName>
    </recommendedName>
    <alternativeName>
        <fullName evidence="17">Nicotinamide nucleotide repair protein</fullName>
    </alternativeName>
    <domain>
        <recommendedName>
            <fullName evidence="17">ADP-dependent (S)-NAD(P)H-hydrate dehydratase</fullName>
            <ecNumber evidence="17">4.2.1.136</ecNumber>
        </recommendedName>
        <alternativeName>
            <fullName evidence="17">ADP-dependent NAD(P)HX dehydratase</fullName>
        </alternativeName>
    </domain>
    <domain>
        <recommendedName>
            <fullName evidence="17">NAD(P)H-hydrate epimerase</fullName>
            <ecNumber evidence="17">5.1.99.6</ecNumber>
        </recommendedName>
    </domain>
</protein>
<dbReference type="PROSITE" id="PS51383">
    <property type="entry name" value="YJEF_C_3"/>
    <property type="match status" value="1"/>
</dbReference>
<evidence type="ECO:0000256" key="1">
    <source>
        <dbReference type="ARBA" id="ARBA00000013"/>
    </source>
</evidence>
<dbReference type="EC" id="4.2.1.136" evidence="17"/>
<name>A0A4R9HAI2_9LEPT</name>
<evidence type="ECO:0000256" key="7">
    <source>
        <dbReference type="ARBA" id="ARBA00022840"/>
    </source>
</evidence>
<reference evidence="20" key="1">
    <citation type="journal article" date="2019" name="PLoS Negl. Trop. Dis.">
        <title>Revisiting the worldwide diversity of Leptospira species in the environment.</title>
        <authorList>
            <person name="Vincent A.T."/>
            <person name="Schiettekatte O."/>
            <person name="Bourhy P."/>
            <person name="Veyrier F.J."/>
            <person name="Picardeau M."/>
        </authorList>
    </citation>
    <scope>NUCLEOTIDE SEQUENCE [LARGE SCALE GENOMIC DNA]</scope>
    <source>
        <strain evidence="20">201800301</strain>
    </source>
</reference>
<keyword evidence="5 17" id="KW-0479">Metal-binding</keyword>
<evidence type="ECO:0000256" key="12">
    <source>
        <dbReference type="ARBA" id="ARBA00023239"/>
    </source>
</evidence>
<dbReference type="PIRSF" id="PIRSF017184">
    <property type="entry name" value="Nnr"/>
    <property type="match status" value="1"/>
</dbReference>
<organism evidence="20 21">
    <name type="scientific">Leptospira andrefontaineae</name>
    <dbReference type="NCBI Taxonomy" id="2484976"/>
    <lineage>
        <taxon>Bacteria</taxon>
        <taxon>Pseudomonadati</taxon>
        <taxon>Spirochaetota</taxon>
        <taxon>Spirochaetia</taxon>
        <taxon>Leptospirales</taxon>
        <taxon>Leptospiraceae</taxon>
        <taxon>Leptospira</taxon>
    </lineage>
</organism>
<accession>A0A4R9HAI2</accession>
<dbReference type="SUPFAM" id="SSF64153">
    <property type="entry name" value="YjeF N-terminal domain-like"/>
    <property type="match status" value="1"/>
</dbReference>
<dbReference type="InterPro" id="IPR030677">
    <property type="entry name" value="Nnr"/>
</dbReference>
<proteinExistence type="inferred from homology"/>
<dbReference type="SUPFAM" id="SSF53613">
    <property type="entry name" value="Ribokinase-like"/>
    <property type="match status" value="1"/>
</dbReference>
<dbReference type="PANTHER" id="PTHR12592">
    <property type="entry name" value="ATP-DEPENDENT (S)-NAD(P)H-HYDRATE DEHYDRATASE FAMILY MEMBER"/>
    <property type="match status" value="1"/>
</dbReference>
<evidence type="ECO:0000256" key="15">
    <source>
        <dbReference type="ARBA" id="ARBA00048238"/>
    </source>
</evidence>
<gene>
    <name evidence="20" type="ORF">EHO65_02590</name>
</gene>
<comment type="similarity">
    <text evidence="3 17">In the N-terminal section; belongs to the NnrE/AIBP family.</text>
</comment>
<keyword evidence="8 17" id="KW-0521">NADP</keyword>
<keyword evidence="21" id="KW-1185">Reference proteome</keyword>
<dbReference type="OrthoDB" id="9806925at2"/>
<dbReference type="EMBL" id="RQEY01000005">
    <property type="protein sequence ID" value="TGK43547.1"/>
    <property type="molecule type" value="Genomic_DNA"/>
</dbReference>
<dbReference type="Pfam" id="PF03853">
    <property type="entry name" value="YjeF_N"/>
    <property type="match status" value="1"/>
</dbReference>
<dbReference type="Proteomes" id="UP000298097">
    <property type="component" value="Unassembled WGS sequence"/>
</dbReference>
<evidence type="ECO:0000256" key="3">
    <source>
        <dbReference type="ARBA" id="ARBA00006001"/>
    </source>
</evidence>
<dbReference type="GO" id="GO:0046872">
    <property type="term" value="F:metal ion binding"/>
    <property type="evidence" value="ECO:0007669"/>
    <property type="project" value="UniProtKB-UniRule"/>
</dbReference>
<feature type="domain" description="YjeF C-terminal" evidence="18">
    <location>
        <begin position="229"/>
        <end position="491"/>
    </location>
</feature>
<feature type="domain" description="YjeF N-terminal" evidence="19">
    <location>
        <begin position="17"/>
        <end position="220"/>
    </location>
</feature>
<dbReference type="Gene3D" id="3.40.1190.20">
    <property type="match status" value="1"/>
</dbReference>
<dbReference type="InterPro" id="IPR004443">
    <property type="entry name" value="YjeF_N_dom"/>
</dbReference>
<dbReference type="InterPro" id="IPR036652">
    <property type="entry name" value="YjeF_N_dom_sf"/>
</dbReference>
<dbReference type="GO" id="GO:0052855">
    <property type="term" value="F:ADP-dependent NAD(P)H-hydrate dehydratase activity"/>
    <property type="evidence" value="ECO:0007669"/>
    <property type="project" value="UniProtKB-UniRule"/>
</dbReference>
<keyword evidence="6 17" id="KW-0547">Nucleotide-binding</keyword>
<dbReference type="GO" id="GO:0052856">
    <property type="term" value="F:NAD(P)HX epimerase activity"/>
    <property type="evidence" value="ECO:0007669"/>
    <property type="project" value="UniProtKB-EC"/>
</dbReference>
<comment type="caution">
    <text evidence="20">The sequence shown here is derived from an EMBL/GenBank/DDBJ whole genome shotgun (WGS) entry which is preliminary data.</text>
</comment>
<dbReference type="PROSITE" id="PS51385">
    <property type="entry name" value="YJEF_N"/>
    <property type="match status" value="1"/>
</dbReference>
<keyword evidence="11 17" id="KW-0413">Isomerase</keyword>
<dbReference type="Gene3D" id="3.40.50.10260">
    <property type="entry name" value="YjeF N-terminal domain"/>
    <property type="match status" value="1"/>
</dbReference>
<comment type="catalytic activity">
    <reaction evidence="16 17">
        <text>(6S)-NADPHX + ADP = AMP + phosphate + NADPH + H(+)</text>
        <dbReference type="Rhea" id="RHEA:32235"/>
        <dbReference type="ChEBI" id="CHEBI:15378"/>
        <dbReference type="ChEBI" id="CHEBI:43474"/>
        <dbReference type="ChEBI" id="CHEBI:57783"/>
        <dbReference type="ChEBI" id="CHEBI:64076"/>
        <dbReference type="ChEBI" id="CHEBI:456215"/>
        <dbReference type="ChEBI" id="CHEBI:456216"/>
        <dbReference type="EC" id="4.2.1.136"/>
    </reaction>
</comment>
<dbReference type="GO" id="GO:0005524">
    <property type="term" value="F:ATP binding"/>
    <property type="evidence" value="ECO:0007669"/>
    <property type="project" value="UniProtKB-UniRule"/>
</dbReference>
<evidence type="ECO:0000256" key="8">
    <source>
        <dbReference type="ARBA" id="ARBA00022857"/>
    </source>
</evidence>
<evidence type="ECO:0000259" key="19">
    <source>
        <dbReference type="PROSITE" id="PS51385"/>
    </source>
</evidence>
<evidence type="ECO:0000256" key="4">
    <source>
        <dbReference type="ARBA" id="ARBA00009524"/>
    </source>
</evidence>
<sequence>MNGSPPNFQVLFSEEEAKLLDEQTIRDRKISGTLLMGFAAVSIFQTWEEVFRAAKKVIILCGSGNNGGDGYALAQFLRAEGILVEIYSKEGNLSEETKYYKNLTEELKLPNFPLEKFKSDLVNPREVIVDSLLGTGFKSPLSGEISKAIAEIRSAKERLKDSLLILSVDAVSGYSPDEKIPFTADILADIGSPKIKNVFYPLSKDRKSFHPIGFLRQEFKTSKYLLPRANKEELVSKLAREKDSHKYKNGSAVFIGGSEGMSGAILSSALAFQELGGGISQILTPSANTLIKVLKKDPSFMISELETSKKSTDFPFLKKARVVCVGPGLTPSDLPHFSFSKETTLIFDAGALKYLDDKHLGPRTILTPHLGEWSSITGKKVQSQYSALEDANIWAKEKGTYLLLKGPVSILFTPEGNSYFWEFQEPKLAVMGTGDLLVGILTFFLSKGEDMIESVRLSQSVLLYCAEECKGYPTAGRIRKKIRTLTEWQNF</sequence>
<evidence type="ECO:0000313" key="20">
    <source>
        <dbReference type="EMBL" id="TGK43547.1"/>
    </source>
</evidence>
<dbReference type="InterPro" id="IPR029056">
    <property type="entry name" value="Ribokinase-like"/>
</dbReference>